<dbReference type="EMBL" id="CP065321">
    <property type="protein sequence ID" value="QQR28591.1"/>
    <property type="molecule type" value="Genomic_DNA"/>
</dbReference>
<dbReference type="PANTHER" id="PTHR43877:SF2">
    <property type="entry name" value="AMINOALKYLPHOSPHONATE N-ACETYLTRANSFERASE-RELATED"/>
    <property type="match status" value="1"/>
</dbReference>
<evidence type="ECO:0000259" key="3">
    <source>
        <dbReference type="PROSITE" id="PS51186"/>
    </source>
</evidence>
<dbReference type="RefSeq" id="WP_084384330.1">
    <property type="nucleotide sequence ID" value="NZ_CP021422.1"/>
</dbReference>
<keyword evidence="2" id="KW-0012">Acyltransferase</keyword>
<dbReference type="SUPFAM" id="SSF55729">
    <property type="entry name" value="Acyl-CoA N-acyltransferases (Nat)"/>
    <property type="match status" value="2"/>
</dbReference>
<feature type="domain" description="N-acetyltransferase" evidence="3">
    <location>
        <begin position="199"/>
        <end position="342"/>
    </location>
</feature>
<dbReference type="CDD" id="cd04301">
    <property type="entry name" value="NAT_SF"/>
    <property type="match status" value="2"/>
</dbReference>
<dbReference type="Proteomes" id="UP000596035">
    <property type="component" value="Chromosome"/>
</dbReference>
<dbReference type="InterPro" id="IPR000182">
    <property type="entry name" value="GNAT_dom"/>
</dbReference>
<dbReference type="InterPro" id="IPR016181">
    <property type="entry name" value="Acyl_CoA_acyltransferase"/>
</dbReference>
<sequence length="375" mass="42775">MEIRKASPADLPMVGFITRRTIQEVYPHYYPRGAVEFFLDWHKDKSILPDIEREEVYLLFDGGMAAGTVTLHGEEITRLYVQPGLQGRGYGRALLDFAERSIGERYGKIRLEASLPAAVLYWKRGYRVVDALTETTEHGDVLCWDVMEKPWGSANLCGDFDSFCKAGLADLYGPIGNYNLFMSCEEPDPGAFRELPEGYSIRPCWRDEVDLWAETAAEKQYATYVLDYYKRVYAKNEEEFFRRCLLLWDESGRPAGTCLTWPAYGRVNTLGWFRVLPEHEGKGLGRALLTKILRGADMPVYLHTQPTSVRAIKLYSDFGFRFITGPAIGHRRNDLDLSLPLLRRVMAGADYERLRFTETDGALHNAALSSEQSEF</sequence>
<dbReference type="PROSITE" id="PS51186">
    <property type="entry name" value="GNAT"/>
    <property type="match status" value="2"/>
</dbReference>
<feature type="domain" description="N-acetyltransferase" evidence="3">
    <location>
        <begin position="1"/>
        <end position="152"/>
    </location>
</feature>
<accession>A0AA92L431</accession>
<protein>
    <submittedName>
        <fullName evidence="4">GNAT family N-acetyltransferase</fullName>
    </submittedName>
</protein>
<evidence type="ECO:0000256" key="2">
    <source>
        <dbReference type="ARBA" id="ARBA00023315"/>
    </source>
</evidence>
<gene>
    <name evidence="4" type="ORF">I5Q82_10675</name>
</gene>
<organism evidence="4 5">
    <name type="scientific">Acutalibacter muris</name>
    <dbReference type="NCBI Taxonomy" id="1796620"/>
    <lineage>
        <taxon>Bacteria</taxon>
        <taxon>Bacillati</taxon>
        <taxon>Bacillota</taxon>
        <taxon>Clostridia</taxon>
        <taxon>Eubacteriales</taxon>
        <taxon>Acutalibacteraceae</taxon>
        <taxon>Acutalibacter</taxon>
    </lineage>
</organism>
<dbReference type="InterPro" id="IPR050832">
    <property type="entry name" value="Bact_Acetyltransf"/>
</dbReference>
<dbReference type="AlphaFoldDB" id="A0AA92L431"/>
<dbReference type="GO" id="GO:0016747">
    <property type="term" value="F:acyltransferase activity, transferring groups other than amino-acyl groups"/>
    <property type="evidence" value="ECO:0007669"/>
    <property type="project" value="InterPro"/>
</dbReference>
<keyword evidence="1" id="KW-0808">Transferase</keyword>
<evidence type="ECO:0000256" key="1">
    <source>
        <dbReference type="ARBA" id="ARBA00022679"/>
    </source>
</evidence>
<dbReference type="Gene3D" id="3.40.630.30">
    <property type="match status" value="2"/>
</dbReference>
<dbReference type="PANTHER" id="PTHR43877">
    <property type="entry name" value="AMINOALKYLPHOSPHONATE N-ACETYLTRANSFERASE-RELATED-RELATED"/>
    <property type="match status" value="1"/>
</dbReference>
<evidence type="ECO:0000313" key="5">
    <source>
        <dbReference type="Proteomes" id="UP000596035"/>
    </source>
</evidence>
<dbReference type="Pfam" id="PF00583">
    <property type="entry name" value="Acetyltransf_1"/>
    <property type="match status" value="1"/>
</dbReference>
<reference evidence="4 5" key="1">
    <citation type="submission" date="2020-11" db="EMBL/GenBank/DDBJ databases">
        <title>Closed and high quality bacterial genomes of the OMM12 community.</title>
        <authorList>
            <person name="Marbouty M."/>
            <person name="Lamy-Besnier Q."/>
            <person name="Debarbieux L."/>
            <person name="Koszul R."/>
        </authorList>
    </citation>
    <scope>NUCLEOTIDE SEQUENCE [LARGE SCALE GENOMIC DNA]</scope>
    <source>
        <strain evidence="4 5">KB18</strain>
    </source>
</reference>
<evidence type="ECO:0000313" key="4">
    <source>
        <dbReference type="EMBL" id="QQR28591.1"/>
    </source>
</evidence>
<proteinExistence type="predicted"/>
<name>A0AA92L431_9FIRM</name>
<dbReference type="Pfam" id="PF13673">
    <property type="entry name" value="Acetyltransf_10"/>
    <property type="match status" value="1"/>
</dbReference>